<dbReference type="Gene3D" id="1.20.1290.10">
    <property type="entry name" value="AhpD-like"/>
    <property type="match status" value="1"/>
</dbReference>
<proteinExistence type="predicted"/>
<feature type="domain" description="Carboxymuconolactone decarboxylase-like" evidence="1">
    <location>
        <begin position="6"/>
        <end position="59"/>
    </location>
</feature>
<dbReference type="PANTHER" id="PTHR33570">
    <property type="entry name" value="4-CARBOXYMUCONOLACTONE DECARBOXYLASE FAMILY PROTEIN"/>
    <property type="match status" value="1"/>
</dbReference>
<keyword evidence="3" id="KW-1185">Reference proteome</keyword>
<organism evidence="2 3">
    <name type="scientific">Nonomuraea cavernae</name>
    <dbReference type="NCBI Taxonomy" id="2045107"/>
    <lineage>
        <taxon>Bacteria</taxon>
        <taxon>Bacillati</taxon>
        <taxon>Actinomycetota</taxon>
        <taxon>Actinomycetes</taxon>
        <taxon>Streptosporangiales</taxon>
        <taxon>Streptosporangiaceae</taxon>
        <taxon>Nonomuraea</taxon>
    </lineage>
</organism>
<evidence type="ECO:0000313" key="3">
    <source>
        <dbReference type="Proteomes" id="UP000646523"/>
    </source>
</evidence>
<dbReference type="Pfam" id="PF02627">
    <property type="entry name" value="CMD"/>
    <property type="match status" value="1"/>
</dbReference>
<dbReference type="InterPro" id="IPR029032">
    <property type="entry name" value="AhpD-like"/>
</dbReference>
<dbReference type="SUPFAM" id="SSF69118">
    <property type="entry name" value="AhpD-like"/>
    <property type="match status" value="1"/>
</dbReference>
<dbReference type="RefSeq" id="WP_225263390.1">
    <property type="nucleotide sequence ID" value="NZ_BMNH01000011.1"/>
</dbReference>
<dbReference type="Proteomes" id="UP000646523">
    <property type="component" value="Unassembled WGS sequence"/>
</dbReference>
<accession>A0A917Z416</accession>
<dbReference type="AlphaFoldDB" id="A0A917Z416"/>
<evidence type="ECO:0000313" key="2">
    <source>
        <dbReference type="EMBL" id="GGO72367.1"/>
    </source>
</evidence>
<gene>
    <name evidence="2" type="ORF">GCM10012289_40250</name>
</gene>
<reference evidence="2" key="1">
    <citation type="journal article" date="2014" name="Int. J. Syst. Evol. Microbiol.">
        <title>Complete genome sequence of Corynebacterium casei LMG S-19264T (=DSM 44701T), isolated from a smear-ripened cheese.</title>
        <authorList>
            <consortium name="US DOE Joint Genome Institute (JGI-PGF)"/>
            <person name="Walter F."/>
            <person name="Albersmeier A."/>
            <person name="Kalinowski J."/>
            <person name="Ruckert C."/>
        </authorList>
    </citation>
    <scope>NUCLEOTIDE SEQUENCE</scope>
    <source>
        <strain evidence="2">CGMCC 4.7368</strain>
    </source>
</reference>
<sequence>MARITTITALAALYRTDQIDFHLRKGLDNGLTKDELVEAITHLAFYAGWPAAMTAMKTLKTIVEQAEGDTG</sequence>
<dbReference type="GO" id="GO:0051920">
    <property type="term" value="F:peroxiredoxin activity"/>
    <property type="evidence" value="ECO:0007669"/>
    <property type="project" value="InterPro"/>
</dbReference>
<protein>
    <recommendedName>
        <fullName evidence="1">Carboxymuconolactone decarboxylase-like domain-containing protein</fullName>
    </recommendedName>
</protein>
<dbReference type="PANTHER" id="PTHR33570:SF9">
    <property type="entry name" value="BLL4600 PROTEIN"/>
    <property type="match status" value="1"/>
</dbReference>
<name>A0A917Z416_9ACTN</name>
<comment type="caution">
    <text evidence="2">The sequence shown here is derived from an EMBL/GenBank/DDBJ whole genome shotgun (WGS) entry which is preliminary data.</text>
</comment>
<reference evidence="2" key="2">
    <citation type="submission" date="2020-09" db="EMBL/GenBank/DDBJ databases">
        <authorList>
            <person name="Sun Q."/>
            <person name="Zhou Y."/>
        </authorList>
    </citation>
    <scope>NUCLEOTIDE SEQUENCE</scope>
    <source>
        <strain evidence="2">CGMCC 4.7368</strain>
    </source>
</reference>
<evidence type="ECO:0000259" key="1">
    <source>
        <dbReference type="Pfam" id="PF02627"/>
    </source>
</evidence>
<dbReference type="InterPro" id="IPR052512">
    <property type="entry name" value="4CMD/NDH-1_regulator"/>
</dbReference>
<dbReference type="EMBL" id="BMNH01000011">
    <property type="protein sequence ID" value="GGO72367.1"/>
    <property type="molecule type" value="Genomic_DNA"/>
</dbReference>
<dbReference type="InterPro" id="IPR003779">
    <property type="entry name" value="CMD-like"/>
</dbReference>